<reference evidence="2 4" key="2">
    <citation type="submission" date="2020-07" db="EMBL/GenBank/DDBJ databases">
        <title>Sequencing the genomes of 1000 actinobacteria strains.</title>
        <authorList>
            <person name="Klenk H.-P."/>
        </authorList>
    </citation>
    <scope>NUCLEOTIDE SEQUENCE [LARGE SCALE GENOMIC DNA]</scope>
    <source>
        <strain evidence="2 4">DSM 10309</strain>
    </source>
</reference>
<dbReference type="EMBL" id="JACGWW010000001">
    <property type="protein sequence ID" value="MBA8812690.1"/>
    <property type="molecule type" value="Genomic_DNA"/>
</dbReference>
<dbReference type="AlphaFoldDB" id="A0A7W3JH11"/>
<organism evidence="2 4">
    <name type="scientific">Frigoribacterium faeni</name>
    <dbReference type="NCBI Taxonomy" id="145483"/>
    <lineage>
        <taxon>Bacteria</taxon>
        <taxon>Bacillati</taxon>
        <taxon>Actinomycetota</taxon>
        <taxon>Actinomycetes</taxon>
        <taxon>Micrococcales</taxon>
        <taxon>Microbacteriaceae</taxon>
        <taxon>Frigoribacterium</taxon>
    </lineage>
</organism>
<evidence type="ECO:0000313" key="4">
    <source>
        <dbReference type="Proteomes" id="UP000522688"/>
    </source>
</evidence>
<reference evidence="1 3" key="1">
    <citation type="submission" date="2019-07" db="EMBL/GenBank/DDBJ databases">
        <title>Whole genome shotgun sequence of Frigoribacterium faeni NBRC 103066.</title>
        <authorList>
            <person name="Hosoyama A."/>
            <person name="Uohara A."/>
            <person name="Ohji S."/>
            <person name="Ichikawa N."/>
        </authorList>
    </citation>
    <scope>NUCLEOTIDE SEQUENCE [LARGE SCALE GENOMIC DNA]</scope>
    <source>
        <strain evidence="1 3">NBRC 103066</strain>
    </source>
</reference>
<dbReference type="RefSeq" id="WP_146852860.1">
    <property type="nucleotide sequence ID" value="NZ_BAAAHR010000002.1"/>
</dbReference>
<dbReference type="Proteomes" id="UP000321154">
    <property type="component" value="Unassembled WGS sequence"/>
</dbReference>
<evidence type="ECO:0000313" key="1">
    <source>
        <dbReference type="EMBL" id="GEK82295.1"/>
    </source>
</evidence>
<keyword evidence="3" id="KW-1185">Reference proteome</keyword>
<evidence type="ECO:0000313" key="3">
    <source>
        <dbReference type="Proteomes" id="UP000321154"/>
    </source>
</evidence>
<evidence type="ECO:0000313" key="2">
    <source>
        <dbReference type="EMBL" id="MBA8812690.1"/>
    </source>
</evidence>
<dbReference type="Proteomes" id="UP000522688">
    <property type="component" value="Unassembled WGS sequence"/>
</dbReference>
<accession>A0A7W3JH11</accession>
<gene>
    <name evidence="2" type="ORF">FB463_000914</name>
    <name evidence="1" type="ORF">FFA01_06040</name>
</gene>
<dbReference type="EMBL" id="BJUV01000004">
    <property type="protein sequence ID" value="GEK82295.1"/>
    <property type="molecule type" value="Genomic_DNA"/>
</dbReference>
<protein>
    <submittedName>
        <fullName evidence="2">Uncharacterized protein</fullName>
    </submittedName>
</protein>
<proteinExistence type="predicted"/>
<sequence>MTVATTAHGLIGGRIATADVRAAAWCDNGCTQEADTASEAIALLPCLSSEHASRGNKLQNAVHALSKVIQSSSRDYLPGDLMADIGVDTSRHGYRIALAMQSVLQLAMHAAAGRITPESVATHLEYAAANLANAVTKGGKRTDAT</sequence>
<comment type="caution">
    <text evidence="2">The sequence shown here is derived from an EMBL/GenBank/DDBJ whole genome shotgun (WGS) entry which is preliminary data.</text>
</comment>
<name>A0A7W3JH11_9MICO</name>